<feature type="transmembrane region" description="Helical" evidence="2">
    <location>
        <begin position="592"/>
        <end position="611"/>
    </location>
</feature>
<feature type="transmembrane region" description="Helical" evidence="2">
    <location>
        <begin position="749"/>
        <end position="770"/>
    </location>
</feature>
<feature type="transmembrane region" description="Helical" evidence="2">
    <location>
        <begin position="382"/>
        <end position="401"/>
    </location>
</feature>
<feature type="transmembrane region" description="Helical" evidence="2">
    <location>
        <begin position="821"/>
        <end position="840"/>
    </location>
</feature>
<feature type="transmembrane region" description="Helical" evidence="2">
    <location>
        <begin position="452"/>
        <end position="474"/>
    </location>
</feature>
<evidence type="ECO:0000256" key="2">
    <source>
        <dbReference type="SAM" id="Phobius"/>
    </source>
</evidence>
<dbReference type="Pfam" id="PF10101">
    <property type="entry name" value="DUF2339"/>
    <property type="match status" value="1"/>
</dbReference>
<feature type="transmembrane region" description="Helical" evidence="2">
    <location>
        <begin position="542"/>
        <end position="558"/>
    </location>
</feature>
<dbReference type="PIRSF" id="PIRSF035905">
    <property type="entry name" value="UCP035905_mp"/>
    <property type="match status" value="1"/>
</dbReference>
<evidence type="ECO:0000256" key="1">
    <source>
        <dbReference type="SAM" id="MobiDB-lite"/>
    </source>
</evidence>
<feature type="transmembrane region" description="Helical" evidence="2">
    <location>
        <begin position="314"/>
        <end position="334"/>
    </location>
</feature>
<feature type="transmembrane region" description="Helical" evidence="2">
    <location>
        <begin position="6"/>
        <end position="24"/>
    </location>
</feature>
<feature type="transmembrane region" description="Helical" evidence="2">
    <location>
        <begin position="148"/>
        <end position="167"/>
    </location>
</feature>
<feature type="region of interest" description="Disordered" evidence="1">
    <location>
        <begin position="81"/>
        <end position="105"/>
    </location>
</feature>
<feature type="compositionally biased region" description="Basic and acidic residues" evidence="1">
    <location>
        <begin position="81"/>
        <end position="103"/>
    </location>
</feature>
<feature type="transmembrane region" description="Helical" evidence="2">
    <location>
        <begin position="511"/>
        <end position="530"/>
    </location>
</feature>
<dbReference type="EMBL" id="UOEC01000010">
    <property type="protein sequence ID" value="VAV86654.1"/>
    <property type="molecule type" value="Genomic_DNA"/>
</dbReference>
<feature type="transmembrane region" description="Helical" evidence="2">
    <location>
        <begin position="719"/>
        <end position="737"/>
    </location>
</feature>
<keyword evidence="2" id="KW-0472">Membrane</keyword>
<feature type="transmembrane region" description="Helical" evidence="2">
    <location>
        <begin position="481"/>
        <end position="505"/>
    </location>
</feature>
<keyword evidence="2" id="KW-1133">Transmembrane helix</keyword>
<reference evidence="3" key="1">
    <citation type="submission" date="2018-06" db="EMBL/GenBank/DDBJ databases">
        <authorList>
            <person name="Zhirakovskaya E."/>
        </authorList>
    </citation>
    <scope>NUCLEOTIDE SEQUENCE</scope>
</reference>
<sequence length="911" mass="99617">MDMLLLLGIFLIIVSVVLPIWSFFRISGLNNQLQKLAKQIVELENRLFSSDRGAEEKASAKPLKQKTAPVKKLPVETVVEKQKTPDLEEKIRDTGKGQEDKSPLDQTIKVSGGNLEENIASKWFVWVGAAAIALAGIFLVKYVADQGILTPAVRMFLAFFMGIGLAIGGEWVRRRPISKMIASIKPSYVPMALTASGILVMYVAVYASFGLYNLIGPLFAFILLALVSFLAFGLSILQGAPVAILGLAGGLITPALVSTGNSPATGLFSYLAVVIIACVAVMRYRPWWWLGFIATAGSFLWIFLWTFFRAGPGDVMVLGAFLMLVVAAMSLLVHTDEEPPRGFARQLQAHMDINGYFAVSLVAAGVLSLAFLLPFVQDHFSNSALTFLALLAAVIAGLAYVRPRLEVMLLVALGLILTGFGLWGLLSVFAGLGYDLGLDVDRTWQEEMSPQVFRFLWWISGFAIVTGAGGFIIASRHKKPIFWLAFSIVTPIALLIIAYLTYYASFPARNWAFAALLLAGAALMACVIIRKRSQTEEANLSLGLYATAVVAGISLTMVFLLKDAWLTVALALQLPAIAWISNQLKLDILRKIAFVVAAAIFVRLALNPFLVSYAQEHFLGQHWVLYGYGIPALAAHFAAQWFRQQKDDRLVSALEGLRVIFAVLLISAEIRIFATGELARTSFNLTESALQSIAWLAVAWSRLRAYAINGRFIDKWSGYILLAMGVAMTFGVSLLIQNPALTGENIGKWLVLNTLLLAYVFPAVLILLISRLPLKAFTVKRQAISGGGVLVLLFTYITLETRHAFQGAVMESMPTSDAETYAYSVVWLIFAFALLMFGLVKKRPVSRYAALLVLVITVLKVFLSDMNGLSGLWRVASFLGLGLSLVGIGYVYQRFLYLPGAVTTKPVANDE</sequence>
<dbReference type="InterPro" id="IPR014600">
    <property type="entry name" value="UCP035905_mem"/>
</dbReference>
<feature type="transmembrane region" description="Helical" evidence="2">
    <location>
        <begin position="239"/>
        <end position="257"/>
    </location>
</feature>
<feature type="transmembrane region" description="Helical" evidence="2">
    <location>
        <begin position="123"/>
        <end position="142"/>
    </location>
</feature>
<feature type="transmembrane region" description="Helical" evidence="2">
    <location>
        <begin position="214"/>
        <end position="232"/>
    </location>
</feature>
<keyword evidence="2" id="KW-0812">Transmembrane</keyword>
<dbReference type="PANTHER" id="PTHR38434">
    <property type="entry name" value="BLL2549 PROTEIN"/>
    <property type="match status" value="1"/>
</dbReference>
<feature type="transmembrane region" description="Helical" evidence="2">
    <location>
        <begin position="263"/>
        <end position="281"/>
    </location>
</feature>
<feature type="transmembrane region" description="Helical" evidence="2">
    <location>
        <begin position="623"/>
        <end position="642"/>
    </location>
</feature>
<feature type="transmembrane region" description="Helical" evidence="2">
    <location>
        <begin position="782"/>
        <end position="801"/>
    </location>
</feature>
<accession>A0A3B0QZ60</accession>
<organism evidence="3">
    <name type="scientific">hydrothermal vent metagenome</name>
    <dbReference type="NCBI Taxonomy" id="652676"/>
    <lineage>
        <taxon>unclassified sequences</taxon>
        <taxon>metagenomes</taxon>
        <taxon>ecological metagenomes</taxon>
    </lineage>
</organism>
<gene>
    <name evidence="3" type="ORF">MNBD_ALPHA08-561</name>
</gene>
<feature type="transmembrane region" description="Helical" evidence="2">
    <location>
        <begin position="188"/>
        <end position="208"/>
    </location>
</feature>
<dbReference type="InterPro" id="IPR019286">
    <property type="entry name" value="DUF2339_TM"/>
</dbReference>
<proteinExistence type="predicted"/>
<dbReference type="AlphaFoldDB" id="A0A3B0QZ60"/>
<protein>
    <submittedName>
        <fullName evidence="3">Uncharacterized protein</fullName>
    </submittedName>
</protein>
<feature type="transmembrane region" description="Helical" evidence="2">
    <location>
        <begin position="288"/>
        <end position="308"/>
    </location>
</feature>
<feature type="transmembrane region" description="Helical" evidence="2">
    <location>
        <begin position="847"/>
        <end position="863"/>
    </location>
</feature>
<feature type="transmembrane region" description="Helical" evidence="2">
    <location>
        <begin position="355"/>
        <end position="376"/>
    </location>
</feature>
<feature type="transmembrane region" description="Helical" evidence="2">
    <location>
        <begin position="408"/>
        <end position="432"/>
    </location>
</feature>
<evidence type="ECO:0000313" key="3">
    <source>
        <dbReference type="EMBL" id="VAV86654.1"/>
    </source>
</evidence>
<name>A0A3B0QZ60_9ZZZZ</name>
<feature type="transmembrane region" description="Helical" evidence="2">
    <location>
        <begin position="654"/>
        <end position="674"/>
    </location>
</feature>
<dbReference type="PANTHER" id="PTHR38434:SF1">
    <property type="entry name" value="BLL2549 PROTEIN"/>
    <property type="match status" value="1"/>
</dbReference>
<feature type="transmembrane region" description="Helical" evidence="2">
    <location>
        <begin position="875"/>
        <end position="892"/>
    </location>
</feature>